<organism evidence="3 4">
    <name type="scientific">Chytriomyces confervae</name>
    <dbReference type="NCBI Taxonomy" id="246404"/>
    <lineage>
        <taxon>Eukaryota</taxon>
        <taxon>Fungi</taxon>
        <taxon>Fungi incertae sedis</taxon>
        <taxon>Chytridiomycota</taxon>
        <taxon>Chytridiomycota incertae sedis</taxon>
        <taxon>Chytridiomycetes</taxon>
        <taxon>Chytridiales</taxon>
        <taxon>Chytriomycetaceae</taxon>
        <taxon>Chytriomyces</taxon>
    </lineage>
</organism>
<dbReference type="AlphaFoldDB" id="A0A507FGK8"/>
<protein>
    <submittedName>
        <fullName evidence="3">Uncharacterized protein</fullName>
    </submittedName>
</protein>
<proteinExistence type="predicted"/>
<sequence length="503" mass="56024">MCPSSTSHYHLDSAVDDTSRSFRWLFAWGWAKPPGQEDEPGKDTDPSQIDDVEHQERDAIENLITSIKPLLPKISNHIRTASAKVEESAVVPIVVQPQVQHSADSPRPTKKAAPPNSLTHALLDAPSKDSPRRKSLRDFFAKSGSQTNIEHSTVEAVAAVEPEKYKSPESAMHSDASPVRESAVMRDSLASAPLSDDTLALALASLCNALYRLLENPEALPHPHPTLVSEPPASVNQDIQSLNEHTRGLIAIRSLANHQSASPEQRAIWTEIDKLMALVQTLCITRSHLREQPPPYAPSTRVPTMLSMDELNSVISAIDRVVKVAPKLVNQCVTLSERQERKMDEAALTRLIERLFTGREEFQAQRASADNFARMSRLVDQIVQASKRSMDNQRVMPSESYRQKVEGAKLVNAIDKQEKMRFKNQDWISKETQLINELAQLQANLMNASKSMTNQRVELSETKELEIFLGSVLGRMNKSSQGFDGQNAVSITKKKKEDDLDQV</sequence>
<evidence type="ECO:0000256" key="2">
    <source>
        <dbReference type="SAM" id="MobiDB-lite"/>
    </source>
</evidence>
<keyword evidence="4" id="KW-1185">Reference proteome</keyword>
<keyword evidence="1" id="KW-0175">Coiled coil</keyword>
<feature type="region of interest" description="Disordered" evidence="2">
    <location>
        <begin position="98"/>
        <end position="133"/>
    </location>
</feature>
<gene>
    <name evidence="3" type="ORF">CcCBS67573_g03193</name>
</gene>
<dbReference type="Proteomes" id="UP000320333">
    <property type="component" value="Unassembled WGS sequence"/>
</dbReference>
<evidence type="ECO:0000256" key="1">
    <source>
        <dbReference type="SAM" id="Coils"/>
    </source>
</evidence>
<accession>A0A507FGK8</accession>
<reference evidence="3 4" key="1">
    <citation type="journal article" date="2019" name="Sci. Rep.">
        <title>Comparative genomics of chytrid fungi reveal insights into the obligate biotrophic and pathogenic lifestyle of Synchytrium endobioticum.</title>
        <authorList>
            <person name="van de Vossenberg B.T.L.H."/>
            <person name="Warris S."/>
            <person name="Nguyen H.D.T."/>
            <person name="van Gent-Pelzer M.P.E."/>
            <person name="Joly D.L."/>
            <person name="van de Geest H.C."/>
            <person name="Bonants P.J.M."/>
            <person name="Smith D.S."/>
            <person name="Levesque C.A."/>
            <person name="van der Lee T.A.J."/>
        </authorList>
    </citation>
    <scope>NUCLEOTIDE SEQUENCE [LARGE SCALE GENOMIC DNA]</scope>
    <source>
        <strain evidence="3 4">CBS 675.73</strain>
    </source>
</reference>
<name>A0A507FGK8_9FUNG</name>
<comment type="caution">
    <text evidence="3">The sequence shown here is derived from an EMBL/GenBank/DDBJ whole genome shotgun (WGS) entry which is preliminary data.</text>
</comment>
<evidence type="ECO:0000313" key="4">
    <source>
        <dbReference type="Proteomes" id="UP000320333"/>
    </source>
</evidence>
<dbReference type="EMBL" id="QEAP01000078">
    <property type="protein sequence ID" value="TPX75531.1"/>
    <property type="molecule type" value="Genomic_DNA"/>
</dbReference>
<dbReference type="OrthoDB" id="66510at2759"/>
<feature type="coiled-coil region" evidence="1">
    <location>
        <begin position="424"/>
        <end position="458"/>
    </location>
</feature>
<evidence type="ECO:0000313" key="3">
    <source>
        <dbReference type="EMBL" id="TPX75531.1"/>
    </source>
</evidence>